<sequence>MIALRVLGPVRIEPGATVPLGRRRERGLLALLLVEANRVVPVQRLYDLLWDAEPPPSARHALHNHVATIRAALRDVPATVRSHGDAYELRVDADLVDAHRMRRLVATASTVDDPARRVALLEEALALWRGPPLSNAGGTRLHAAVVPALEELRLTAVEGRTAARLDLGDDPGADLPGLAAAHPHRERLVELAMLALHRAGRTPEALGLFHAVRERLAADLGLDPGPRLIRAHREVLSGGTVSGDAVPATSTVDGHADAFAALDEHAAAGGPDGVALTMLVGAGASALARRWVAAAAHRFPDGRLVADAAAGPAAALAAFLGTWGVPAPAGLDRAVALYRERTAALRLLVLLDGAVHPDQVRPLLPSGGGFVLVTAREPLLGLVAVDGARIVRL</sequence>
<dbReference type="InterPro" id="IPR011990">
    <property type="entry name" value="TPR-like_helical_dom_sf"/>
</dbReference>
<evidence type="ECO:0000313" key="7">
    <source>
        <dbReference type="EMBL" id="GIJ52105.1"/>
    </source>
</evidence>
<evidence type="ECO:0000313" key="8">
    <source>
        <dbReference type="Proteomes" id="UP000619260"/>
    </source>
</evidence>
<accession>A0A8J4DV80</accession>
<reference evidence="7" key="1">
    <citation type="submission" date="2021-01" db="EMBL/GenBank/DDBJ databases">
        <title>Whole genome shotgun sequence of Virgisporangium aliadipatigenens NBRC 105644.</title>
        <authorList>
            <person name="Komaki H."/>
            <person name="Tamura T."/>
        </authorList>
    </citation>
    <scope>NUCLEOTIDE SEQUENCE</scope>
    <source>
        <strain evidence="7">NBRC 105644</strain>
    </source>
</reference>
<dbReference type="SUPFAM" id="SSF46894">
    <property type="entry name" value="C-terminal effector domain of the bipartite response regulators"/>
    <property type="match status" value="1"/>
</dbReference>
<dbReference type="InterPro" id="IPR016032">
    <property type="entry name" value="Sig_transdc_resp-reg_C-effctor"/>
</dbReference>
<dbReference type="SUPFAM" id="SSF48452">
    <property type="entry name" value="TPR-like"/>
    <property type="match status" value="1"/>
</dbReference>
<dbReference type="SMART" id="SM01043">
    <property type="entry name" value="BTAD"/>
    <property type="match status" value="1"/>
</dbReference>
<evidence type="ECO:0000256" key="5">
    <source>
        <dbReference type="PROSITE-ProRule" id="PRU01091"/>
    </source>
</evidence>
<organism evidence="7 8">
    <name type="scientific">Virgisporangium aliadipatigenens</name>
    <dbReference type="NCBI Taxonomy" id="741659"/>
    <lineage>
        <taxon>Bacteria</taxon>
        <taxon>Bacillati</taxon>
        <taxon>Actinomycetota</taxon>
        <taxon>Actinomycetes</taxon>
        <taxon>Micromonosporales</taxon>
        <taxon>Micromonosporaceae</taxon>
        <taxon>Virgisporangium</taxon>
    </lineage>
</organism>
<dbReference type="InterPro" id="IPR001867">
    <property type="entry name" value="OmpR/PhoB-type_DNA-bd"/>
</dbReference>
<comment type="similarity">
    <text evidence="1">Belongs to the AfsR/DnrI/RedD regulatory family.</text>
</comment>
<keyword evidence="8" id="KW-1185">Reference proteome</keyword>
<dbReference type="InterPro" id="IPR051677">
    <property type="entry name" value="AfsR-DnrI-RedD_regulator"/>
</dbReference>
<gene>
    <name evidence="7" type="ORF">Val02_89910</name>
</gene>
<feature type="DNA-binding region" description="OmpR/PhoB-type" evidence="5">
    <location>
        <begin position="1"/>
        <end position="91"/>
    </location>
</feature>
<dbReference type="PANTHER" id="PTHR35807">
    <property type="entry name" value="TRANSCRIPTIONAL REGULATOR REDD-RELATED"/>
    <property type="match status" value="1"/>
</dbReference>
<keyword evidence="3 5" id="KW-0238">DNA-binding</keyword>
<evidence type="ECO:0000259" key="6">
    <source>
        <dbReference type="PROSITE" id="PS51755"/>
    </source>
</evidence>
<dbReference type="PANTHER" id="PTHR35807:SF1">
    <property type="entry name" value="TRANSCRIPTIONAL REGULATOR REDD"/>
    <property type="match status" value="1"/>
</dbReference>
<evidence type="ECO:0000256" key="3">
    <source>
        <dbReference type="ARBA" id="ARBA00023125"/>
    </source>
</evidence>
<dbReference type="GO" id="GO:0003677">
    <property type="term" value="F:DNA binding"/>
    <property type="evidence" value="ECO:0007669"/>
    <property type="project" value="UniProtKB-UniRule"/>
</dbReference>
<keyword evidence="4" id="KW-0804">Transcription</keyword>
<name>A0A8J4DV80_9ACTN</name>
<dbReference type="RefSeq" id="WP_203905501.1">
    <property type="nucleotide sequence ID" value="NZ_BOPF01000064.1"/>
</dbReference>
<dbReference type="PROSITE" id="PS51755">
    <property type="entry name" value="OMPR_PHOB"/>
    <property type="match status" value="1"/>
</dbReference>
<dbReference type="Proteomes" id="UP000619260">
    <property type="component" value="Unassembled WGS sequence"/>
</dbReference>
<evidence type="ECO:0000256" key="2">
    <source>
        <dbReference type="ARBA" id="ARBA00023015"/>
    </source>
</evidence>
<comment type="caution">
    <text evidence="7">The sequence shown here is derived from an EMBL/GenBank/DDBJ whole genome shotgun (WGS) entry which is preliminary data.</text>
</comment>
<evidence type="ECO:0000256" key="4">
    <source>
        <dbReference type="ARBA" id="ARBA00023163"/>
    </source>
</evidence>
<dbReference type="SMART" id="SM00862">
    <property type="entry name" value="Trans_reg_C"/>
    <property type="match status" value="1"/>
</dbReference>
<dbReference type="InterPro" id="IPR005158">
    <property type="entry name" value="BTAD"/>
</dbReference>
<dbReference type="InterPro" id="IPR036388">
    <property type="entry name" value="WH-like_DNA-bd_sf"/>
</dbReference>
<dbReference type="Pfam" id="PF00486">
    <property type="entry name" value="Trans_reg_C"/>
    <property type="match status" value="1"/>
</dbReference>
<dbReference type="Pfam" id="PF03704">
    <property type="entry name" value="BTAD"/>
    <property type="match status" value="1"/>
</dbReference>
<dbReference type="Gene3D" id="1.10.10.10">
    <property type="entry name" value="Winged helix-like DNA-binding domain superfamily/Winged helix DNA-binding domain"/>
    <property type="match status" value="1"/>
</dbReference>
<keyword evidence="2" id="KW-0805">Transcription regulation</keyword>
<dbReference type="GO" id="GO:0006355">
    <property type="term" value="P:regulation of DNA-templated transcription"/>
    <property type="evidence" value="ECO:0007669"/>
    <property type="project" value="InterPro"/>
</dbReference>
<proteinExistence type="inferred from homology"/>
<evidence type="ECO:0000256" key="1">
    <source>
        <dbReference type="ARBA" id="ARBA00005820"/>
    </source>
</evidence>
<feature type="domain" description="OmpR/PhoB-type" evidence="6">
    <location>
        <begin position="1"/>
        <end position="91"/>
    </location>
</feature>
<dbReference type="GO" id="GO:0000160">
    <property type="term" value="P:phosphorelay signal transduction system"/>
    <property type="evidence" value="ECO:0007669"/>
    <property type="project" value="InterPro"/>
</dbReference>
<dbReference type="Gene3D" id="1.25.40.10">
    <property type="entry name" value="Tetratricopeptide repeat domain"/>
    <property type="match status" value="1"/>
</dbReference>
<dbReference type="AlphaFoldDB" id="A0A8J4DV80"/>
<protein>
    <recommendedName>
        <fullName evidence="6">OmpR/PhoB-type domain-containing protein</fullName>
    </recommendedName>
</protein>
<dbReference type="EMBL" id="BOPF01000064">
    <property type="protein sequence ID" value="GIJ52105.1"/>
    <property type="molecule type" value="Genomic_DNA"/>
</dbReference>
<dbReference type="CDD" id="cd15831">
    <property type="entry name" value="BTAD"/>
    <property type="match status" value="1"/>
</dbReference>